<reference evidence="1" key="1">
    <citation type="submission" date="2019-02" db="EMBL/GenBank/DDBJ databases">
        <title>Spindle-shaped viruses infect a marine ammonia-oxidizing thaumarchaeon.</title>
        <authorList>
            <person name="Kim J.-G."/>
            <person name="Kim S.-J."/>
            <person name="Rhee S.-K."/>
        </authorList>
    </citation>
    <scope>NUCLEOTIDE SEQUENCE [LARGE SCALE GENOMIC DNA]</scope>
    <source>
        <strain evidence="1">NSV3</strain>
    </source>
</reference>
<protein>
    <submittedName>
        <fullName evidence="1">Uncharacterized protein</fullName>
    </submittedName>
</protein>
<organism evidence="1">
    <name type="scientific">Nitrosopumilus spindle-shaped virus</name>
    <dbReference type="NCBI Taxonomy" id="2508184"/>
    <lineage>
        <taxon>Viruses</taxon>
        <taxon>Viruses incertae sedis</taxon>
        <taxon>Thaspiviridae</taxon>
        <taxon>Nitmarvirus</taxon>
        <taxon>Nitmarvirus maris</taxon>
        <taxon>Nitmarvirus NSV1</taxon>
    </lineage>
</organism>
<dbReference type="RefSeq" id="YP_010772840.1">
    <property type="nucleotide sequence ID" value="NC_074656.1"/>
</dbReference>
<name>A0A514K2Z5_9VIRU</name>
<proteinExistence type="predicted"/>
<evidence type="ECO:0000313" key="1">
    <source>
        <dbReference type="EMBL" id="QDI73948.1"/>
    </source>
</evidence>
<accession>A0A514K2Z5</accession>
<dbReference type="GeneID" id="80402567"/>
<dbReference type="GeneID" id="80402616"/>
<sequence length="105" mass="11872">MATSTALAYQMMIEEKLLSAMINAEQRGHYHIAAGYALVHADFIDVQNIPPKPIGGKTNDEIYDQYQKYYFDLLSSIGSHAKEVLADVRKRYGNKEKPGIPKKRV</sequence>
<dbReference type="EMBL" id="MK570054">
    <property type="protein sequence ID" value="QDI73948.1"/>
    <property type="molecule type" value="Genomic_DNA"/>
</dbReference>
<dbReference type="RefSeq" id="YP_010772888.1">
    <property type="nucleotide sequence ID" value="NC_074657.1"/>
</dbReference>